<feature type="compositionally biased region" description="Polar residues" evidence="1">
    <location>
        <begin position="53"/>
        <end position="62"/>
    </location>
</feature>
<dbReference type="Proteomes" id="UP000737171">
    <property type="component" value="Unassembled WGS sequence"/>
</dbReference>
<dbReference type="RefSeq" id="WP_173124566.1">
    <property type="nucleotide sequence ID" value="NZ_JABRWJ010000005.1"/>
</dbReference>
<keyword evidence="4" id="KW-1185">Reference proteome</keyword>
<feature type="chain" id="PRO_5047347571" evidence="2">
    <location>
        <begin position="32"/>
        <end position="262"/>
    </location>
</feature>
<dbReference type="InterPro" id="IPR021455">
    <property type="entry name" value="DUF3106"/>
</dbReference>
<evidence type="ECO:0000313" key="4">
    <source>
        <dbReference type="Proteomes" id="UP000737171"/>
    </source>
</evidence>
<organism evidence="3 4">
    <name type="scientific">Pseudaquabacterium terrae</name>
    <dbReference type="NCBI Taxonomy" id="2732868"/>
    <lineage>
        <taxon>Bacteria</taxon>
        <taxon>Pseudomonadati</taxon>
        <taxon>Pseudomonadota</taxon>
        <taxon>Betaproteobacteria</taxon>
        <taxon>Burkholderiales</taxon>
        <taxon>Sphaerotilaceae</taxon>
        <taxon>Pseudaquabacterium</taxon>
    </lineage>
</organism>
<feature type="region of interest" description="Disordered" evidence="1">
    <location>
        <begin position="150"/>
        <end position="189"/>
    </location>
</feature>
<evidence type="ECO:0000256" key="2">
    <source>
        <dbReference type="SAM" id="SignalP"/>
    </source>
</evidence>
<feature type="signal peptide" evidence="2">
    <location>
        <begin position="1"/>
        <end position="31"/>
    </location>
</feature>
<feature type="region of interest" description="Disordered" evidence="1">
    <location>
        <begin position="206"/>
        <end position="262"/>
    </location>
</feature>
<proteinExistence type="predicted"/>
<gene>
    <name evidence="3" type="ORF">HLB44_16775</name>
</gene>
<feature type="compositionally biased region" description="Polar residues" evidence="1">
    <location>
        <begin position="253"/>
        <end position="262"/>
    </location>
</feature>
<keyword evidence="2" id="KW-0732">Signal</keyword>
<accession>A0ABX2EJ63</accession>
<feature type="compositionally biased region" description="Low complexity" evidence="1">
    <location>
        <begin position="33"/>
        <end position="44"/>
    </location>
</feature>
<feature type="region of interest" description="Disordered" evidence="1">
    <location>
        <begin position="33"/>
        <end position="66"/>
    </location>
</feature>
<evidence type="ECO:0000256" key="1">
    <source>
        <dbReference type="SAM" id="MobiDB-lite"/>
    </source>
</evidence>
<sequence>MAALSAGRLAFLAAALLAAGALSWVHPPAAAQATARAQPTAPAAKPRDDTAGTAWSSLTPAQRKSLAPLERDWSTIDAQRKAKWLEIATRFPSMPADEQRRMQERMTEWARMTPDERGRARLSFQEAKQLSPQERQARWEAYQALTPEDRQALAERAKPQAQPSKPGASTPMAAVPKQNVTSPPRAGTAVKPVAPTIVQVQPGATTTLITKTPTTPPQQRPGQAKIEAQPGQVNRTTMLPQRPAPGAAARVSTAASTPASQP</sequence>
<evidence type="ECO:0000313" key="3">
    <source>
        <dbReference type="EMBL" id="NRF68648.1"/>
    </source>
</evidence>
<reference evidence="3 4" key="1">
    <citation type="submission" date="2020-05" db="EMBL/GenBank/DDBJ databases">
        <title>Aquincola sp. isolate from soil.</title>
        <authorList>
            <person name="Han J."/>
            <person name="Kim D.-U."/>
        </authorList>
    </citation>
    <scope>NUCLEOTIDE SEQUENCE [LARGE SCALE GENOMIC DNA]</scope>
    <source>
        <strain evidence="3 4">S2</strain>
    </source>
</reference>
<dbReference type="EMBL" id="JABRWJ010000005">
    <property type="protein sequence ID" value="NRF68648.1"/>
    <property type="molecule type" value="Genomic_DNA"/>
</dbReference>
<dbReference type="Pfam" id="PF11304">
    <property type="entry name" value="DUF3106"/>
    <property type="match status" value="1"/>
</dbReference>
<name>A0ABX2EJ63_9BURK</name>
<protein>
    <submittedName>
        <fullName evidence="3">DUF3106 domain-containing protein</fullName>
    </submittedName>
</protein>
<comment type="caution">
    <text evidence="3">The sequence shown here is derived from an EMBL/GenBank/DDBJ whole genome shotgun (WGS) entry which is preliminary data.</text>
</comment>